<dbReference type="GeneID" id="54361736"/>
<dbReference type="PANTHER" id="PTHR11362:SF148">
    <property type="entry name" value="CARBOXYPEPTIDASE Y INHIBITOR"/>
    <property type="match status" value="1"/>
</dbReference>
<dbReference type="Proteomes" id="UP000504637">
    <property type="component" value="Unplaced"/>
</dbReference>
<dbReference type="InterPro" id="IPR036610">
    <property type="entry name" value="PEBP-like_sf"/>
</dbReference>
<dbReference type="InterPro" id="IPR008914">
    <property type="entry name" value="PEBP"/>
</dbReference>
<dbReference type="GO" id="GO:0030162">
    <property type="term" value="P:regulation of proteolysis"/>
    <property type="evidence" value="ECO:0007669"/>
    <property type="project" value="TreeGrafter"/>
</dbReference>
<dbReference type="GO" id="GO:0046578">
    <property type="term" value="P:regulation of Ras protein signal transduction"/>
    <property type="evidence" value="ECO:0007669"/>
    <property type="project" value="TreeGrafter"/>
</dbReference>
<organism evidence="3">
    <name type="scientific">Dissoconium aciculare CBS 342.82</name>
    <dbReference type="NCBI Taxonomy" id="1314786"/>
    <lineage>
        <taxon>Eukaryota</taxon>
        <taxon>Fungi</taxon>
        <taxon>Dikarya</taxon>
        <taxon>Ascomycota</taxon>
        <taxon>Pezizomycotina</taxon>
        <taxon>Dothideomycetes</taxon>
        <taxon>Dothideomycetidae</taxon>
        <taxon>Mycosphaerellales</taxon>
        <taxon>Dissoconiaceae</taxon>
        <taxon>Dissoconium</taxon>
    </lineage>
</organism>
<reference evidence="3" key="3">
    <citation type="submission" date="2025-08" db="UniProtKB">
        <authorList>
            <consortium name="RefSeq"/>
        </authorList>
    </citation>
    <scope>IDENTIFICATION</scope>
    <source>
        <strain evidence="3">CBS 342.82</strain>
    </source>
</reference>
<reference evidence="3" key="2">
    <citation type="submission" date="2020-04" db="EMBL/GenBank/DDBJ databases">
        <authorList>
            <consortium name="NCBI Genome Project"/>
        </authorList>
    </citation>
    <scope>NUCLEOTIDE SEQUENCE</scope>
    <source>
        <strain evidence="3">CBS 342.82</strain>
    </source>
</reference>
<dbReference type="GO" id="GO:0030414">
    <property type="term" value="F:peptidase inhibitor activity"/>
    <property type="evidence" value="ECO:0007669"/>
    <property type="project" value="TreeGrafter"/>
</dbReference>
<protein>
    <submittedName>
        <fullName evidence="3">PEBP-like protein</fullName>
    </submittedName>
</protein>
<dbReference type="Gene3D" id="3.90.280.10">
    <property type="entry name" value="PEBP-like"/>
    <property type="match status" value="1"/>
</dbReference>
<evidence type="ECO:0000256" key="1">
    <source>
        <dbReference type="SAM" id="MobiDB-lite"/>
    </source>
</evidence>
<dbReference type="AlphaFoldDB" id="A0A6J3MDM5"/>
<evidence type="ECO:0000313" key="2">
    <source>
        <dbReference type="Proteomes" id="UP000504637"/>
    </source>
</evidence>
<dbReference type="GO" id="GO:0005543">
    <property type="term" value="F:phospholipid binding"/>
    <property type="evidence" value="ECO:0007669"/>
    <property type="project" value="TreeGrafter"/>
</dbReference>
<proteinExistence type="predicted"/>
<evidence type="ECO:0000313" key="3">
    <source>
        <dbReference type="RefSeq" id="XP_033463152.1"/>
    </source>
</evidence>
<gene>
    <name evidence="3" type="ORF">K489DRAFT_376517</name>
</gene>
<keyword evidence="2" id="KW-1185">Reference proteome</keyword>
<name>A0A6J3MDM5_9PEZI</name>
<sequence length="230" mass="25233">MKISIALTALAYSIHCNGEITGSAQQPLRLPLSQYDLVEALKEAQIIPAIIDEFVPLLSINISWPKAQANIGNTVKPKKMKHKPTIQLIDLLPEASSSFTGEHPQLTLAMSDPDAPSRDDPRWGQVCHWLVTDVQLSSGKSNDSSPDTSELTEIMSYTPPGPPKKTGRHRYIFVALSPKNGTTDKLNLSEPSDKYNWGYGQAGAGIRDWAQDNGLVVVGANFLYSKHKKQ</sequence>
<dbReference type="PANTHER" id="PTHR11362">
    <property type="entry name" value="PHOSPHATIDYLETHANOLAMINE-BINDING PROTEIN"/>
    <property type="match status" value="1"/>
</dbReference>
<reference evidence="3" key="1">
    <citation type="submission" date="2020-01" db="EMBL/GenBank/DDBJ databases">
        <authorList>
            <consortium name="DOE Joint Genome Institute"/>
            <person name="Haridas S."/>
            <person name="Albert R."/>
            <person name="Binder M."/>
            <person name="Bloem J."/>
            <person name="Labutti K."/>
            <person name="Salamov A."/>
            <person name="Andreopoulos B."/>
            <person name="Baker S.E."/>
            <person name="Barry K."/>
            <person name="Bills G."/>
            <person name="Bluhm B.H."/>
            <person name="Cannon C."/>
            <person name="Castanera R."/>
            <person name="Culley D.E."/>
            <person name="Daum C."/>
            <person name="Ezra D."/>
            <person name="Gonzalez J.B."/>
            <person name="Henrissat B."/>
            <person name="Kuo A."/>
            <person name="Liang C."/>
            <person name="Lipzen A."/>
            <person name="Lutzoni F."/>
            <person name="Magnuson J."/>
            <person name="Mondo S."/>
            <person name="Nolan M."/>
            <person name="Ohm R."/>
            <person name="Pangilinan J."/>
            <person name="Park H.-J."/>
            <person name="Ramirez L."/>
            <person name="Alfaro M."/>
            <person name="Sun H."/>
            <person name="Tritt A."/>
            <person name="Yoshinaga Y."/>
            <person name="Zwiers L.-H."/>
            <person name="Turgeon B.G."/>
            <person name="Goodwin S.B."/>
            <person name="Spatafora J.W."/>
            <person name="Crous P.W."/>
            <person name="Grigoriev I.V."/>
        </authorList>
    </citation>
    <scope>NUCLEOTIDE SEQUENCE</scope>
    <source>
        <strain evidence="3">CBS 342.82</strain>
    </source>
</reference>
<accession>A0A6J3MDM5</accession>
<dbReference type="InterPro" id="IPR035810">
    <property type="entry name" value="PEBP_euk"/>
</dbReference>
<dbReference type="OrthoDB" id="2506647at2759"/>
<dbReference type="CDD" id="cd00866">
    <property type="entry name" value="PEBP_euk"/>
    <property type="match status" value="1"/>
</dbReference>
<feature type="compositionally biased region" description="Polar residues" evidence="1">
    <location>
        <begin position="137"/>
        <end position="151"/>
    </location>
</feature>
<dbReference type="RefSeq" id="XP_033463152.1">
    <property type="nucleotide sequence ID" value="XM_033603936.1"/>
</dbReference>
<dbReference type="Pfam" id="PF01161">
    <property type="entry name" value="PBP"/>
    <property type="match status" value="1"/>
</dbReference>
<feature type="region of interest" description="Disordered" evidence="1">
    <location>
        <begin position="137"/>
        <end position="164"/>
    </location>
</feature>
<dbReference type="SUPFAM" id="SSF49777">
    <property type="entry name" value="PEBP-like"/>
    <property type="match status" value="1"/>
</dbReference>